<reference evidence="1 2" key="1">
    <citation type="journal article" date="2019" name="bioRxiv">
        <title>Genomics, evolutionary history and diagnostics of the Alternaria alternata species group including apple and Asian pear pathotypes.</title>
        <authorList>
            <person name="Armitage A.D."/>
            <person name="Cockerton H.M."/>
            <person name="Sreenivasaprasad S."/>
            <person name="Woodhall J.W."/>
            <person name="Lane C.R."/>
            <person name="Harrison R.J."/>
            <person name="Clarkson J.P."/>
        </authorList>
    </citation>
    <scope>NUCLEOTIDE SEQUENCE [LARGE SCALE GENOMIC DNA]</scope>
    <source>
        <strain evidence="1 2">FERA 650</strain>
    </source>
</reference>
<accession>A0ACB6F4A4</accession>
<organism evidence="1 2">
    <name type="scientific">Alternaria gaisen</name>
    <dbReference type="NCBI Taxonomy" id="167740"/>
    <lineage>
        <taxon>Eukaryota</taxon>
        <taxon>Fungi</taxon>
        <taxon>Dikarya</taxon>
        <taxon>Ascomycota</taxon>
        <taxon>Pezizomycotina</taxon>
        <taxon>Dothideomycetes</taxon>
        <taxon>Pleosporomycetidae</taxon>
        <taxon>Pleosporales</taxon>
        <taxon>Pleosporineae</taxon>
        <taxon>Pleosporaceae</taxon>
        <taxon>Alternaria</taxon>
        <taxon>Alternaria sect. Alternaria</taxon>
    </lineage>
</organism>
<proteinExistence type="predicted"/>
<dbReference type="EMBL" id="PDWZ02000018">
    <property type="protein sequence ID" value="KAB2099202.1"/>
    <property type="molecule type" value="Genomic_DNA"/>
</dbReference>
<gene>
    <name evidence="1" type="ORF">AG0111_0g12582</name>
</gene>
<sequence length="114" mass="12233">MGNLDSDATFIKQIQGAGASMQNILLSRAGPEEGSERVDLAKINFHDADNSNLVTADFDPELQADQDASVLVSHVMGRGHDQALVVKSTPDDRTTEAIYGHQTGSSDIVCVRLH</sequence>
<keyword evidence="2" id="KW-1185">Reference proteome</keyword>
<dbReference type="Proteomes" id="UP000293547">
    <property type="component" value="Unassembled WGS sequence"/>
</dbReference>
<evidence type="ECO:0000313" key="1">
    <source>
        <dbReference type="EMBL" id="KAB2099202.1"/>
    </source>
</evidence>
<protein>
    <submittedName>
        <fullName evidence="1">Uncharacterized protein</fullName>
    </submittedName>
</protein>
<comment type="caution">
    <text evidence="1">The sequence shown here is derived from an EMBL/GenBank/DDBJ whole genome shotgun (WGS) entry which is preliminary data.</text>
</comment>
<evidence type="ECO:0000313" key="2">
    <source>
        <dbReference type="Proteomes" id="UP000293547"/>
    </source>
</evidence>
<name>A0ACB6F4A4_9PLEO</name>